<keyword evidence="3" id="KW-1185">Reference proteome</keyword>
<dbReference type="AlphaFoldDB" id="A0A1J4J3W3"/>
<evidence type="ECO:0000256" key="1">
    <source>
        <dbReference type="SAM" id="MobiDB-lite"/>
    </source>
</evidence>
<evidence type="ECO:0008006" key="4">
    <source>
        <dbReference type="Google" id="ProtNLM"/>
    </source>
</evidence>
<dbReference type="RefSeq" id="XP_068347187.1">
    <property type="nucleotide sequence ID" value="XM_068512828.1"/>
</dbReference>
<accession>A0A1J4J3W3</accession>
<feature type="region of interest" description="Disordered" evidence="1">
    <location>
        <begin position="136"/>
        <end position="164"/>
    </location>
</feature>
<dbReference type="VEuPathDB" id="TrichDB:TRFO_39769"/>
<gene>
    <name evidence="2" type="ORF">TRFO_39769</name>
</gene>
<protein>
    <recommendedName>
        <fullName evidence="4">CLASP N-terminal domain-containing protein</fullName>
    </recommendedName>
</protein>
<dbReference type="Proteomes" id="UP000179807">
    <property type="component" value="Unassembled WGS sequence"/>
</dbReference>
<dbReference type="EMBL" id="MLAK01001354">
    <property type="protein sequence ID" value="OHS94050.1"/>
    <property type="molecule type" value="Genomic_DNA"/>
</dbReference>
<dbReference type="GeneID" id="94847532"/>
<name>A0A1J4J3W3_9EUKA</name>
<proteinExistence type="predicted"/>
<evidence type="ECO:0000313" key="2">
    <source>
        <dbReference type="EMBL" id="OHS94050.1"/>
    </source>
</evidence>
<sequence length="164" mass="18558">MEKIRRISNPESDQIIQAIFEEANSDVGTWALTSMNNFSSIFPRCSPANARSIVDSIVTQLKDSGKSQTRYKLAQLCSFINHMKLPFFKEAMLPHIMTIQTFCKKYRNEPLGTATCNLLQATFSEESLRFMNKSPPPTYSPNLRHMSPRTVVSSGTTISRTPDF</sequence>
<evidence type="ECO:0000313" key="3">
    <source>
        <dbReference type="Proteomes" id="UP000179807"/>
    </source>
</evidence>
<feature type="compositionally biased region" description="Polar residues" evidence="1">
    <location>
        <begin position="150"/>
        <end position="164"/>
    </location>
</feature>
<reference evidence="2" key="1">
    <citation type="submission" date="2016-10" db="EMBL/GenBank/DDBJ databases">
        <authorList>
            <person name="Benchimol M."/>
            <person name="Almeida L.G."/>
            <person name="Vasconcelos A.T."/>
            <person name="Perreira-Neves A."/>
            <person name="Rosa I.A."/>
            <person name="Tasca T."/>
            <person name="Bogo M.R."/>
            <person name="de Souza W."/>
        </authorList>
    </citation>
    <scope>NUCLEOTIDE SEQUENCE [LARGE SCALE GENOMIC DNA]</scope>
    <source>
        <strain evidence="2">K</strain>
    </source>
</reference>
<comment type="caution">
    <text evidence="2">The sequence shown here is derived from an EMBL/GenBank/DDBJ whole genome shotgun (WGS) entry which is preliminary data.</text>
</comment>
<organism evidence="2 3">
    <name type="scientific">Tritrichomonas foetus</name>
    <dbReference type="NCBI Taxonomy" id="1144522"/>
    <lineage>
        <taxon>Eukaryota</taxon>
        <taxon>Metamonada</taxon>
        <taxon>Parabasalia</taxon>
        <taxon>Tritrichomonadida</taxon>
        <taxon>Tritrichomonadidae</taxon>
        <taxon>Tritrichomonas</taxon>
    </lineage>
</organism>